<gene>
    <name evidence="1" type="ORF">OGATHE_000470</name>
</gene>
<accession>A0A9P8PT70</accession>
<dbReference type="AlphaFoldDB" id="A0A9P8PT70"/>
<sequence>MPCVCVGKKNRVSQTAIVVELEQAKLVQQLDALGTPQKRRDRVLKRKRQREILVNVVNICVTDSDLGRCDKDIVVERHLVAAFYDLELLAMAQDRAGAVLCGEQLVALEIHLAIDKMVQQRAFRFRRLGILHHKYRLVDLTVVDETGEFMEVQLVHHRGETQSQKVLARCEDWKRVF</sequence>
<reference evidence="1" key="1">
    <citation type="journal article" date="2021" name="Open Biol.">
        <title>Shared evolutionary footprints suggest mitochondrial oxidative damage underlies multiple complex I losses in fungi.</title>
        <authorList>
            <person name="Schikora-Tamarit M.A."/>
            <person name="Marcet-Houben M."/>
            <person name="Nosek J."/>
            <person name="Gabaldon T."/>
        </authorList>
    </citation>
    <scope>NUCLEOTIDE SEQUENCE</scope>
    <source>
        <strain evidence="1">NCAIM Y.01608</strain>
    </source>
</reference>
<evidence type="ECO:0000313" key="2">
    <source>
        <dbReference type="Proteomes" id="UP000788993"/>
    </source>
</evidence>
<evidence type="ECO:0000313" key="1">
    <source>
        <dbReference type="EMBL" id="KAH3677816.1"/>
    </source>
</evidence>
<dbReference type="Proteomes" id="UP000788993">
    <property type="component" value="Unassembled WGS sequence"/>
</dbReference>
<protein>
    <submittedName>
        <fullName evidence="1">Uncharacterized protein</fullName>
    </submittedName>
</protein>
<comment type="caution">
    <text evidence="1">The sequence shown here is derived from an EMBL/GenBank/DDBJ whole genome shotgun (WGS) entry which is preliminary data.</text>
</comment>
<reference evidence="1" key="2">
    <citation type="submission" date="2021-01" db="EMBL/GenBank/DDBJ databases">
        <authorList>
            <person name="Schikora-Tamarit M.A."/>
        </authorList>
    </citation>
    <scope>NUCLEOTIDE SEQUENCE</scope>
    <source>
        <strain evidence="1">NCAIM Y.01608</strain>
    </source>
</reference>
<keyword evidence="2" id="KW-1185">Reference proteome</keyword>
<proteinExistence type="predicted"/>
<name>A0A9P8PT70_9ASCO</name>
<dbReference type="EMBL" id="JAEUBD010000095">
    <property type="protein sequence ID" value="KAH3677816.1"/>
    <property type="molecule type" value="Genomic_DNA"/>
</dbReference>
<organism evidence="1 2">
    <name type="scientific">Ogataea polymorpha</name>
    <dbReference type="NCBI Taxonomy" id="460523"/>
    <lineage>
        <taxon>Eukaryota</taxon>
        <taxon>Fungi</taxon>
        <taxon>Dikarya</taxon>
        <taxon>Ascomycota</taxon>
        <taxon>Saccharomycotina</taxon>
        <taxon>Pichiomycetes</taxon>
        <taxon>Pichiales</taxon>
        <taxon>Pichiaceae</taxon>
        <taxon>Ogataea</taxon>
    </lineage>
</organism>